<dbReference type="PANTHER" id="PTHR30176">
    <property type="entry name" value="FERREDOXIN-TYPE PROTEIN NAPH"/>
    <property type="match status" value="1"/>
</dbReference>
<dbReference type="Gene3D" id="2.60.40.10">
    <property type="entry name" value="Immunoglobulins"/>
    <property type="match status" value="1"/>
</dbReference>
<feature type="transmembrane region" description="Helical" evidence="7">
    <location>
        <begin position="190"/>
        <end position="211"/>
    </location>
</feature>
<evidence type="ECO:0000256" key="4">
    <source>
        <dbReference type="ARBA" id="ARBA00022982"/>
    </source>
</evidence>
<dbReference type="InterPro" id="IPR017900">
    <property type="entry name" value="4Fe4S_Fe_S_CS"/>
</dbReference>
<keyword evidence="2" id="KW-0004">4Fe-4S</keyword>
<keyword evidence="1" id="KW-0813">Transport</keyword>
<evidence type="ECO:0000256" key="5">
    <source>
        <dbReference type="ARBA" id="ARBA00023004"/>
    </source>
</evidence>
<dbReference type="InterPro" id="IPR013783">
    <property type="entry name" value="Ig-like_fold"/>
</dbReference>
<evidence type="ECO:0000259" key="8">
    <source>
        <dbReference type="PROSITE" id="PS51379"/>
    </source>
</evidence>
<dbReference type="InterPro" id="IPR032879">
    <property type="entry name" value="FixG_C"/>
</dbReference>
<dbReference type="Pfam" id="PF12801">
    <property type="entry name" value="Fer4_5"/>
    <property type="match status" value="1"/>
</dbReference>
<evidence type="ECO:0000256" key="3">
    <source>
        <dbReference type="ARBA" id="ARBA00022723"/>
    </source>
</evidence>
<sequence>METPENEVFRDSIGTINEDGKRNWLYPKKPSGKYYDYRKWVSYGLLAFLLAAPFIKVNGNQFIMMNVLERRFNIFGFPFWPQDFHLFVIMMIIGVVFVIFFTVAFGRIFCGWMCPQTIFMEMVFRRIEYWIEGDRGKQIRLDKQKWDAEKIRKKGTKWLIFAIISFIIANVFLAYLIGSDQLFKYIKDGPFAHLSTLISLVIFTAVFYFVFAWFREQVCIIACPYGRLQGVLLDDKSIIVAYDHKRGEKEEGRALFKKNEDRAATGKGDCIDCGQCVQVCPTGIDIRNGTQLECVNCTACIDACDHIMEKVDLPKGLIRYASEDNITKGNKFQWTPRLKGYVAVLAILLGIFSGMMLLRNDVEARVLRLPGSLYEHKGEDVISNVYTYKLVNKTVVSIEDIHFKLLSHKGEINLVKNQGFNIEKEGLAEGTLFIELHTGAIKSDKERVEIGIYSGDDLIETTTTSFLGPRSYK</sequence>
<dbReference type="PANTHER" id="PTHR30176:SF3">
    <property type="entry name" value="FERREDOXIN-TYPE PROTEIN NAPH"/>
    <property type="match status" value="1"/>
</dbReference>
<accession>A0ABS0A1J8</accession>
<feature type="transmembrane region" description="Helical" evidence="7">
    <location>
        <begin position="158"/>
        <end position="178"/>
    </location>
</feature>
<dbReference type="Proteomes" id="UP001194729">
    <property type="component" value="Unassembled WGS sequence"/>
</dbReference>
<keyword evidence="6" id="KW-0411">Iron-sulfur</keyword>
<keyword evidence="7" id="KW-1133">Transmembrane helix</keyword>
<organism evidence="9 10">
    <name type="scientific">Nonlabens mediterrranea</name>
    <dbReference type="NCBI Taxonomy" id="1419947"/>
    <lineage>
        <taxon>Bacteria</taxon>
        <taxon>Pseudomonadati</taxon>
        <taxon>Bacteroidota</taxon>
        <taxon>Flavobacteriia</taxon>
        <taxon>Flavobacteriales</taxon>
        <taxon>Flavobacteriaceae</taxon>
        <taxon>Nonlabens</taxon>
    </lineage>
</organism>
<evidence type="ECO:0000256" key="6">
    <source>
        <dbReference type="ARBA" id="ARBA00023014"/>
    </source>
</evidence>
<name>A0ABS0A1J8_9FLAO</name>
<dbReference type="Gene3D" id="3.30.70.20">
    <property type="match status" value="1"/>
</dbReference>
<dbReference type="SUPFAM" id="SSF54862">
    <property type="entry name" value="4Fe-4S ferredoxins"/>
    <property type="match status" value="1"/>
</dbReference>
<proteinExistence type="predicted"/>
<reference evidence="9 10" key="1">
    <citation type="submission" date="2020-11" db="EMBL/GenBank/DDBJ databases">
        <title>P. mediterranea TC4 genome.</title>
        <authorList>
            <person name="Molmeret M."/>
        </authorList>
    </citation>
    <scope>NUCLEOTIDE SEQUENCE [LARGE SCALE GENOMIC DNA]</scope>
    <source>
        <strain evidence="9 10">TC4</strain>
    </source>
</reference>
<keyword evidence="5" id="KW-0408">Iron</keyword>
<feature type="transmembrane region" description="Helical" evidence="7">
    <location>
        <begin position="40"/>
        <end position="64"/>
    </location>
</feature>
<evidence type="ECO:0000256" key="1">
    <source>
        <dbReference type="ARBA" id="ARBA00022448"/>
    </source>
</evidence>
<dbReference type="Pfam" id="PF13746">
    <property type="entry name" value="Fer4_18"/>
    <property type="match status" value="1"/>
</dbReference>
<evidence type="ECO:0000256" key="2">
    <source>
        <dbReference type="ARBA" id="ARBA00022485"/>
    </source>
</evidence>
<evidence type="ECO:0000313" key="9">
    <source>
        <dbReference type="EMBL" id="MBF4983239.1"/>
    </source>
</evidence>
<comment type="caution">
    <text evidence="9">The sequence shown here is derived from an EMBL/GenBank/DDBJ whole genome shotgun (WGS) entry which is preliminary data.</text>
</comment>
<protein>
    <submittedName>
        <fullName evidence="9">Cytochrome c oxidase accessory protein CcoG</fullName>
    </submittedName>
</protein>
<dbReference type="NCBIfam" id="TIGR02745">
    <property type="entry name" value="ccoG_rdxA_fixG"/>
    <property type="match status" value="1"/>
</dbReference>
<dbReference type="EMBL" id="JADKYU010000122">
    <property type="protein sequence ID" value="MBF4983239.1"/>
    <property type="molecule type" value="Genomic_DNA"/>
</dbReference>
<keyword evidence="3" id="KW-0479">Metal-binding</keyword>
<keyword evidence="4" id="KW-0249">Electron transport</keyword>
<dbReference type="InterPro" id="IPR014116">
    <property type="entry name" value="Cyt_c_oxidase_cbb3_FixG"/>
</dbReference>
<feature type="domain" description="4Fe-4S ferredoxin-type" evidence="8">
    <location>
        <begin position="261"/>
        <end position="289"/>
    </location>
</feature>
<keyword evidence="7" id="KW-0472">Membrane</keyword>
<gene>
    <name evidence="9" type="primary">ccoG</name>
    <name evidence="9" type="ORF">FNJ87_02435</name>
</gene>
<evidence type="ECO:0000313" key="10">
    <source>
        <dbReference type="Proteomes" id="UP001194729"/>
    </source>
</evidence>
<dbReference type="Pfam" id="PF11614">
    <property type="entry name" value="FixG_C"/>
    <property type="match status" value="1"/>
</dbReference>
<feature type="transmembrane region" description="Helical" evidence="7">
    <location>
        <begin position="84"/>
        <end position="110"/>
    </location>
</feature>
<evidence type="ECO:0000256" key="7">
    <source>
        <dbReference type="SAM" id="Phobius"/>
    </source>
</evidence>
<keyword evidence="7" id="KW-0812">Transmembrane</keyword>
<dbReference type="PROSITE" id="PS51379">
    <property type="entry name" value="4FE4S_FER_2"/>
    <property type="match status" value="1"/>
</dbReference>
<keyword evidence="10" id="KW-1185">Reference proteome</keyword>
<dbReference type="InterPro" id="IPR017896">
    <property type="entry name" value="4Fe4S_Fe-S-bd"/>
</dbReference>
<dbReference type="InterPro" id="IPR051684">
    <property type="entry name" value="Electron_Trans/Redox"/>
</dbReference>
<feature type="transmembrane region" description="Helical" evidence="7">
    <location>
        <begin position="338"/>
        <end position="358"/>
    </location>
</feature>
<dbReference type="PROSITE" id="PS00198">
    <property type="entry name" value="4FE4S_FER_1"/>
    <property type="match status" value="1"/>
</dbReference>